<keyword evidence="5" id="KW-0805">Transcription regulation</keyword>
<feature type="region of interest" description="Disordered" evidence="12">
    <location>
        <begin position="51"/>
        <end position="78"/>
    </location>
</feature>
<evidence type="ECO:0000256" key="10">
    <source>
        <dbReference type="RuleBase" id="RU000418"/>
    </source>
</evidence>
<proteinExistence type="inferred from homology"/>
<dbReference type="SUPFAM" id="SSF52029">
    <property type="entry name" value="GroEL apical domain-like"/>
    <property type="match status" value="1"/>
</dbReference>
<dbReference type="InterPro" id="IPR045314">
    <property type="entry name" value="bZIP_plant_GBF1"/>
</dbReference>
<dbReference type="InterPro" id="IPR018370">
    <property type="entry name" value="Chaperonin_Cpn60_CS"/>
</dbReference>
<dbReference type="FunFam" id="3.50.7.10:FF:000001">
    <property type="entry name" value="60 kDa chaperonin"/>
    <property type="match status" value="1"/>
</dbReference>
<evidence type="ECO:0000256" key="2">
    <source>
        <dbReference type="ARBA" id="ARBA00006607"/>
    </source>
</evidence>
<feature type="coiled-coil region" evidence="11">
    <location>
        <begin position="134"/>
        <end position="161"/>
    </location>
</feature>
<dbReference type="NCBIfam" id="NF009487">
    <property type="entry name" value="PRK12849.1"/>
    <property type="match status" value="1"/>
</dbReference>
<evidence type="ECO:0000256" key="7">
    <source>
        <dbReference type="ARBA" id="ARBA00023163"/>
    </source>
</evidence>
<dbReference type="GO" id="GO:0140662">
    <property type="term" value="F:ATP-dependent protein folding chaperone"/>
    <property type="evidence" value="ECO:0007669"/>
    <property type="project" value="InterPro"/>
</dbReference>
<dbReference type="PROSITE" id="PS50217">
    <property type="entry name" value="BZIP"/>
    <property type="match status" value="1"/>
</dbReference>
<evidence type="ECO:0000256" key="1">
    <source>
        <dbReference type="ARBA" id="ARBA00004123"/>
    </source>
</evidence>
<evidence type="ECO:0000256" key="5">
    <source>
        <dbReference type="ARBA" id="ARBA00023015"/>
    </source>
</evidence>
<dbReference type="InterPro" id="IPR001844">
    <property type="entry name" value="Cpn60/GroEL"/>
</dbReference>
<dbReference type="FunFam" id="1.20.5.170:FF:000020">
    <property type="entry name" value="BZIP transcription factor"/>
    <property type="match status" value="1"/>
</dbReference>
<evidence type="ECO:0000313" key="15">
    <source>
        <dbReference type="Proteomes" id="UP000467840"/>
    </source>
</evidence>
<gene>
    <name evidence="14" type="ORF">GH714_040988</name>
</gene>
<dbReference type="InterPro" id="IPR027413">
    <property type="entry name" value="GROEL-like_equatorial_sf"/>
</dbReference>
<organism evidence="14 15">
    <name type="scientific">Hevea brasiliensis</name>
    <name type="common">Para rubber tree</name>
    <name type="synonym">Siphonia brasiliensis</name>
    <dbReference type="NCBI Taxonomy" id="3981"/>
    <lineage>
        <taxon>Eukaryota</taxon>
        <taxon>Viridiplantae</taxon>
        <taxon>Streptophyta</taxon>
        <taxon>Embryophyta</taxon>
        <taxon>Tracheophyta</taxon>
        <taxon>Spermatophyta</taxon>
        <taxon>Magnoliopsida</taxon>
        <taxon>eudicotyledons</taxon>
        <taxon>Gunneridae</taxon>
        <taxon>Pentapetalae</taxon>
        <taxon>rosids</taxon>
        <taxon>fabids</taxon>
        <taxon>Malpighiales</taxon>
        <taxon>Euphorbiaceae</taxon>
        <taxon>Crotonoideae</taxon>
        <taxon>Micrandreae</taxon>
        <taxon>Hevea</taxon>
    </lineage>
</organism>
<dbReference type="Pfam" id="PF00118">
    <property type="entry name" value="Cpn60_TCP1"/>
    <property type="match status" value="2"/>
</dbReference>
<feature type="compositionally biased region" description="Low complexity" evidence="12">
    <location>
        <begin position="60"/>
        <end position="69"/>
    </location>
</feature>
<accession>A0A6A6NA18</accession>
<dbReference type="InterPro" id="IPR002423">
    <property type="entry name" value="Cpn60/GroEL/TCP-1"/>
</dbReference>
<dbReference type="PROSITE" id="PS00036">
    <property type="entry name" value="BZIP_BASIC"/>
    <property type="match status" value="1"/>
</dbReference>
<dbReference type="Gene3D" id="1.20.5.170">
    <property type="match status" value="1"/>
</dbReference>
<dbReference type="EMBL" id="JAAGAX010000003">
    <property type="protein sequence ID" value="KAF2321398.1"/>
    <property type="molecule type" value="Genomic_DNA"/>
</dbReference>
<keyword evidence="4" id="KW-0067">ATP-binding</keyword>
<dbReference type="SUPFAM" id="SSF48592">
    <property type="entry name" value="GroEL equatorial domain-like"/>
    <property type="match status" value="1"/>
</dbReference>
<dbReference type="GO" id="GO:0005524">
    <property type="term" value="F:ATP binding"/>
    <property type="evidence" value="ECO:0007669"/>
    <property type="project" value="UniProtKB-KW"/>
</dbReference>
<dbReference type="CDD" id="cd03344">
    <property type="entry name" value="GroEL"/>
    <property type="match status" value="1"/>
</dbReference>
<dbReference type="InterPro" id="IPR004827">
    <property type="entry name" value="bZIP"/>
</dbReference>
<comment type="caution">
    <text evidence="14">The sequence shown here is derived from an EMBL/GenBank/DDBJ whole genome shotgun (WGS) entry which is preliminary data.</text>
</comment>
<dbReference type="GO" id="GO:0003700">
    <property type="term" value="F:DNA-binding transcription factor activity"/>
    <property type="evidence" value="ECO:0007669"/>
    <property type="project" value="InterPro"/>
</dbReference>
<sequence>MLPGELTGIHYLAAESPIPFAANLGLIQQSNIPTFHFDRILSNFHNPTFPQPVHEFAPQSSSLSNNSTSDEADENQLSIIDERKQRRMISNRESARRSRMRKQKHLDELWSQVVRLRTENHNLIDKLNHVSECHDRVLQENARLKEEVSDLRQMLTDLQIGSPFTVSALIDLKEAPFMAKQRGRSHSQSGIHPSNLNGKLTYCSTMGCLSPSPVSAISFTNPTLSKRVSSSSMFIPKAMKKELYFNHDGSATKKLLAGVDMVAELVGVTLGPKGRNVVLENKYGPPRLLTMEKQFLNRFKLCCFIWLMYTTIELEDPLENVGVKLVRQAGAKTNDLAGDGSTTSVVLAHGLITEGLKVIAAGTNPVQIARGIEKTSKALVSELKLMSREVEDDEFSDVAAVSAGNDYTVGNMISDAFRKLLLVDKKIANPKEMFKILDNAVKEKYPIVIVAEGIEQEALAPVIRNKLKGVLKAVAIKAPAFGERKSHYLDDIAILTGGTVIRDDIGFTLEKAGKEILGSATRVMVTKDSSLIVTDGSTQAAVEERVSVIRNLVENTEENFQKRILNERIARLSGGIAILQVGAQTQVELKDKQLKIEDALNATKAAIEEGVVVGGGCSFLRLSTKVDGIKELLDNEEQKIGAEIFKRALSYPARLIAKNAGVNGNIVINQILSSDDPRYGYNAAIDRYEDLITAGIIDPTKVVRCCLENAASVAKTFLTSDAVVVDIKEPQPLPRKPMLGNPDFQPIDEKRLCAYFSDAQASCPSIKAVTVESTAVVVLTRM</sequence>
<evidence type="ECO:0000313" key="14">
    <source>
        <dbReference type="EMBL" id="KAF2321398.1"/>
    </source>
</evidence>
<feature type="domain" description="BZIP" evidence="13">
    <location>
        <begin position="81"/>
        <end position="132"/>
    </location>
</feature>
<dbReference type="PANTHER" id="PTHR45633">
    <property type="entry name" value="60 KDA HEAT SHOCK PROTEIN, MITOCHONDRIAL"/>
    <property type="match status" value="1"/>
</dbReference>
<dbReference type="InterPro" id="IPR027410">
    <property type="entry name" value="TCP-1-like_intermed_sf"/>
</dbReference>
<dbReference type="SMART" id="SM00338">
    <property type="entry name" value="BRLZ"/>
    <property type="match status" value="1"/>
</dbReference>
<evidence type="ECO:0000256" key="3">
    <source>
        <dbReference type="ARBA" id="ARBA00022741"/>
    </source>
</evidence>
<keyword evidence="8" id="KW-0143">Chaperone</keyword>
<dbReference type="GO" id="GO:0003677">
    <property type="term" value="F:DNA binding"/>
    <property type="evidence" value="ECO:0007669"/>
    <property type="project" value="UniProtKB-KW"/>
</dbReference>
<dbReference type="Gene3D" id="3.50.7.10">
    <property type="entry name" value="GroEL"/>
    <property type="match status" value="1"/>
</dbReference>
<evidence type="ECO:0000256" key="12">
    <source>
        <dbReference type="SAM" id="MobiDB-lite"/>
    </source>
</evidence>
<dbReference type="Gene3D" id="1.10.560.10">
    <property type="entry name" value="GroEL-like equatorial domain"/>
    <property type="match status" value="2"/>
</dbReference>
<keyword evidence="15" id="KW-1185">Reference proteome</keyword>
<dbReference type="SUPFAM" id="SSF57959">
    <property type="entry name" value="Leucine zipper domain"/>
    <property type="match status" value="1"/>
</dbReference>
<dbReference type="GO" id="GO:0046983">
    <property type="term" value="F:protein dimerization activity"/>
    <property type="evidence" value="ECO:0007669"/>
    <property type="project" value="UniProtKB-ARBA"/>
</dbReference>
<evidence type="ECO:0000256" key="8">
    <source>
        <dbReference type="ARBA" id="ARBA00023186"/>
    </source>
</evidence>
<evidence type="ECO:0000256" key="11">
    <source>
        <dbReference type="SAM" id="Coils"/>
    </source>
</evidence>
<name>A0A6A6NA18_HEVBR</name>
<comment type="similarity">
    <text evidence="2 10">Belongs to the chaperonin (HSP60) family.</text>
</comment>
<dbReference type="InterPro" id="IPR046347">
    <property type="entry name" value="bZIP_sf"/>
</dbReference>
<comment type="subcellular location">
    <subcellularLocation>
        <location evidence="1">Nucleus</location>
    </subcellularLocation>
</comment>
<dbReference type="AlphaFoldDB" id="A0A6A6NA18"/>
<dbReference type="GO" id="GO:0042026">
    <property type="term" value="P:protein refolding"/>
    <property type="evidence" value="ECO:0007669"/>
    <property type="project" value="InterPro"/>
</dbReference>
<evidence type="ECO:0000259" key="13">
    <source>
        <dbReference type="PROSITE" id="PS50217"/>
    </source>
</evidence>
<protein>
    <recommendedName>
        <fullName evidence="13">BZIP domain-containing protein</fullName>
    </recommendedName>
</protein>
<dbReference type="PROSITE" id="PS00296">
    <property type="entry name" value="CHAPERONINS_CPN60"/>
    <property type="match status" value="1"/>
</dbReference>
<keyword evidence="9" id="KW-0539">Nucleus</keyword>
<keyword evidence="11" id="KW-0175">Coiled coil</keyword>
<evidence type="ECO:0000256" key="9">
    <source>
        <dbReference type="ARBA" id="ARBA00023242"/>
    </source>
</evidence>
<dbReference type="InterPro" id="IPR027409">
    <property type="entry name" value="GroEL-like_apical_dom_sf"/>
</dbReference>
<keyword evidence="7" id="KW-0804">Transcription</keyword>
<dbReference type="Proteomes" id="UP000467840">
    <property type="component" value="Chromosome 10"/>
</dbReference>
<dbReference type="Gene3D" id="3.30.260.10">
    <property type="entry name" value="TCP-1-like chaperonin intermediate domain"/>
    <property type="match status" value="2"/>
</dbReference>
<dbReference type="Pfam" id="PF00170">
    <property type="entry name" value="bZIP_1"/>
    <property type="match status" value="1"/>
</dbReference>
<reference evidence="14 15" key="1">
    <citation type="journal article" date="2020" name="Mol. Plant">
        <title>The Chromosome-Based Rubber Tree Genome Provides New Insights into Spurge Genome Evolution and Rubber Biosynthesis.</title>
        <authorList>
            <person name="Liu J."/>
            <person name="Shi C."/>
            <person name="Shi C.C."/>
            <person name="Li W."/>
            <person name="Zhang Q.J."/>
            <person name="Zhang Y."/>
            <person name="Li K."/>
            <person name="Lu H.F."/>
            <person name="Shi C."/>
            <person name="Zhu S.T."/>
            <person name="Xiao Z.Y."/>
            <person name="Nan H."/>
            <person name="Yue Y."/>
            <person name="Zhu X.G."/>
            <person name="Wu Y."/>
            <person name="Hong X.N."/>
            <person name="Fan G.Y."/>
            <person name="Tong Y."/>
            <person name="Zhang D."/>
            <person name="Mao C.L."/>
            <person name="Liu Y.L."/>
            <person name="Hao S.J."/>
            <person name="Liu W.Q."/>
            <person name="Lv M.Q."/>
            <person name="Zhang H.B."/>
            <person name="Liu Y."/>
            <person name="Hu-Tang G.R."/>
            <person name="Wang J.P."/>
            <person name="Wang J.H."/>
            <person name="Sun Y.H."/>
            <person name="Ni S.B."/>
            <person name="Chen W.B."/>
            <person name="Zhang X.C."/>
            <person name="Jiao Y.N."/>
            <person name="Eichler E.E."/>
            <person name="Li G.H."/>
            <person name="Liu X."/>
            <person name="Gao L.Z."/>
        </authorList>
    </citation>
    <scope>NUCLEOTIDE SEQUENCE [LARGE SCALE GENOMIC DNA]</scope>
    <source>
        <strain evidence="15">cv. GT1</strain>
        <tissue evidence="14">Leaf</tissue>
    </source>
</reference>
<dbReference type="CDD" id="cd14702">
    <property type="entry name" value="bZIP_plant_GBF1"/>
    <property type="match status" value="1"/>
</dbReference>
<evidence type="ECO:0000256" key="4">
    <source>
        <dbReference type="ARBA" id="ARBA00022840"/>
    </source>
</evidence>
<keyword evidence="3" id="KW-0547">Nucleotide-binding</keyword>
<keyword evidence="6" id="KW-0238">DNA-binding</keyword>
<dbReference type="GO" id="GO:0005634">
    <property type="term" value="C:nucleus"/>
    <property type="evidence" value="ECO:0007669"/>
    <property type="project" value="UniProtKB-SubCell"/>
</dbReference>
<dbReference type="PRINTS" id="PR00298">
    <property type="entry name" value="CHAPERONIN60"/>
</dbReference>
<evidence type="ECO:0000256" key="6">
    <source>
        <dbReference type="ARBA" id="ARBA00023125"/>
    </source>
</evidence>